<evidence type="ECO:0000313" key="2">
    <source>
        <dbReference type="EMBL" id="SDL27255.1"/>
    </source>
</evidence>
<name>A0A1G9IQB9_9BACT</name>
<dbReference type="AlphaFoldDB" id="A0A1G9IQB9"/>
<evidence type="ECO:0000256" key="1">
    <source>
        <dbReference type="SAM" id="SignalP"/>
    </source>
</evidence>
<dbReference type="Proteomes" id="UP000198510">
    <property type="component" value="Unassembled WGS sequence"/>
</dbReference>
<dbReference type="RefSeq" id="WP_143017293.1">
    <property type="nucleotide sequence ID" value="NZ_FNFO01000005.1"/>
</dbReference>
<dbReference type="STRING" id="1075417.SAMN05421823_10570"/>
<protein>
    <recommendedName>
        <fullName evidence="4">Calx-beta domain-containing protein</fullName>
    </recommendedName>
</protein>
<feature type="signal peptide" evidence="1">
    <location>
        <begin position="1"/>
        <end position="24"/>
    </location>
</feature>
<evidence type="ECO:0008006" key="4">
    <source>
        <dbReference type="Google" id="ProtNLM"/>
    </source>
</evidence>
<dbReference type="OrthoDB" id="1091850at2"/>
<accession>A0A1G9IQB9</accession>
<dbReference type="SUPFAM" id="SSF141072">
    <property type="entry name" value="CalX-like"/>
    <property type="match status" value="1"/>
</dbReference>
<reference evidence="2 3" key="1">
    <citation type="submission" date="2016-10" db="EMBL/GenBank/DDBJ databases">
        <authorList>
            <person name="de Groot N.N."/>
        </authorList>
    </citation>
    <scope>NUCLEOTIDE SEQUENCE [LARGE SCALE GENOMIC DNA]</scope>
    <source>
        <strain evidence="2 3">DSM 25186</strain>
    </source>
</reference>
<proteinExistence type="predicted"/>
<evidence type="ECO:0000313" key="3">
    <source>
        <dbReference type="Proteomes" id="UP000198510"/>
    </source>
</evidence>
<gene>
    <name evidence="2" type="ORF">SAMN05421823_10570</name>
</gene>
<dbReference type="InterPro" id="IPR038081">
    <property type="entry name" value="CalX-like_sf"/>
</dbReference>
<dbReference type="PROSITE" id="PS51257">
    <property type="entry name" value="PROKAR_LIPOPROTEIN"/>
    <property type="match status" value="1"/>
</dbReference>
<dbReference type="EMBL" id="FNFO01000005">
    <property type="protein sequence ID" value="SDL27255.1"/>
    <property type="molecule type" value="Genomic_DNA"/>
</dbReference>
<keyword evidence="1" id="KW-0732">Signal</keyword>
<keyword evidence="3" id="KW-1185">Reference proteome</keyword>
<organism evidence="2 3">
    <name type="scientific">Catalinimonas alkaloidigena</name>
    <dbReference type="NCBI Taxonomy" id="1075417"/>
    <lineage>
        <taxon>Bacteria</taxon>
        <taxon>Pseudomonadati</taxon>
        <taxon>Bacteroidota</taxon>
        <taxon>Cytophagia</taxon>
        <taxon>Cytophagales</taxon>
        <taxon>Catalimonadaceae</taxon>
        <taxon>Catalinimonas</taxon>
    </lineage>
</organism>
<feature type="chain" id="PRO_5011649811" description="Calx-beta domain-containing protein" evidence="1">
    <location>
        <begin position="25"/>
        <end position="145"/>
    </location>
</feature>
<sequence>MFSFFKSLTSALLAAFVLLLGACAPDEPANPLRFQESDLTLSSSHDTVTVQLTLERPAAENTPITLTMQSNRLVHGNQFTVEPASLEVNGTVFLALAKGAQTTSFQVVKLGTPPLEGDEQIRFTLASTQNGITIGTPASVIISVR</sequence>
<dbReference type="Gene3D" id="2.60.40.2030">
    <property type="match status" value="1"/>
</dbReference>